<keyword evidence="6" id="KW-0133">Cell shape</keyword>
<dbReference type="Gene3D" id="1.10.3810.10">
    <property type="entry name" value="Biosynthetic peptidoglycan transglycosylase-like"/>
    <property type="match status" value="1"/>
</dbReference>
<dbReference type="InterPro" id="IPR036950">
    <property type="entry name" value="PBP_transglycosylase"/>
</dbReference>
<evidence type="ECO:0000256" key="5">
    <source>
        <dbReference type="ARBA" id="ARBA00022692"/>
    </source>
</evidence>
<dbReference type="GO" id="GO:0016020">
    <property type="term" value="C:membrane"/>
    <property type="evidence" value="ECO:0007669"/>
    <property type="project" value="InterPro"/>
</dbReference>
<dbReference type="InterPro" id="IPR023346">
    <property type="entry name" value="Lysozyme-like_dom_sf"/>
</dbReference>
<dbReference type="PANTHER" id="PTHR30400:SF0">
    <property type="entry name" value="BIOSYNTHETIC PEPTIDOGLYCAN TRANSGLYCOSYLASE"/>
    <property type="match status" value="1"/>
</dbReference>
<dbReference type="PANTHER" id="PTHR30400">
    <property type="entry name" value="MONOFUNCTIONAL BIOSYNTHETIC PEPTIDOGLYCAN TRANSGLYCOSYLASE"/>
    <property type="match status" value="1"/>
</dbReference>
<evidence type="ECO:0000256" key="7">
    <source>
        <dbReference type="ARBA" id="ARBA00022984"/>
    </source>
</evidence>
<feature type="domain" description="Glycosyl transferase family 51" evidence="13">
    <location>
        <begin position="453"/>
        <end position="607"/>
    </location>
</feature>
<evidence type="ECO:0000256" key="6">
    <source>
        <dbReference type="ARBA" id="ARBA00022960"/>
    </source>
</evidence>
<keyword evidence="3" id="KW-0328">Glycosyltransferase</keyword>
<dbReference type="GO" id="GO:0016763">
    <property type="term" value="F:pentosyltransferase activity"/>
    <property type="evidence" value="ECO:0007669"/>
    <property type="project" value="InterPro"/>
</dbReference>
<dbReference type="GO" id="GO:0008360">
    <property type="term" value="P:regulation of cell shape"/>
    <property type="evidence" value="ECO:0007669"/>
    <property type="project" value="UniProtKB-KW"/>
</dbReference>
<dbReference type="Pfam" id="PF00912">
    <property type="entry name" value="Transgly"/>
    <property type="match status" value="1"/>
</dbReference>
<keyword evidence="5 12" id="KW-0812">Transmembrane</keyword>
<dbReference type="RefSeq" id="WP_190887816.1">
    <property type="nucleotide sequence ID" value="NZ_JACWZY010000011.1"/>
</dbReference>
<evidence type="ECO:0000259" key="13">
    <source>
        <dbReference type="Pfam" id="PF00912"/>
    </source>
</evidence>
<evidence type="ECO:0000313" key="14">
    <source>
        <dbReference type="EMBL" id="MBD2701966.1"/>
    </source>
</evidence>
<feature type="region of interest" description="Disordered" evidence="11">
    <location>
        <begin position="701"/>
        <end position="760"/>
    </location>
</feature>
<dbReference type="SUPFAM" id="SSF53955">
    <property type="entry name" value="Lysozyme-like"/>
    <property type="match status" value="1"/>
</dbReference>
<reference evidence="14" key="1">
    <citation type="submission" date="2020-09" db="EMBL/GenBank/DDBJ databases">
        <authorList>
            <person name="Kim M.K."/>
        </authorList>
    </citation>
    <scope>NUCLEOTIDE SEQUENCE</scope>
    <source>
        <strain evidence="14">BT702</strain>
    </source>
</reference>
<name>A0A927ARA6_9BACT</name>
<dbReference type="PROSITE" id="PS51257">
    <property type="entry name" value="PROKAR_LIPOPROTEIN"/>
    <property type="match status" value="1"/>
</dbReference>
<dbReference type="InterPro" id="IPR001264">
    <property type="entry name" value="Glyco_trans_51"/>
</dbReference>
<evidence type="ECO:0000313" key="15">
    <source>
        <dbReference type="Proteomes" id="UP000598820"/>
    </source>
</evidence>
<gene>
    <name evidence="14" type="ORF">IC229_15055</name>
</gene>
<evidence type="ECO:0000256" key="11">
    <source>
        <dbReference type="SAM" id="MobiDB-lite"/>
    </source>
</evidence>
<dbReference type="AlphaFoldDB" id="A0A927ARA6"/>
<evidence type="ECO:0000256" key="10">
    <source>
        <dbReference type="ARBA" id="ARBA00023316"/>
    </source>
</evidence>
<feature type="transmembrane region" description="Helical" evidence="12">
    <location>
        <begin position="12"/>
        <end position="31"/>
    </location>
</feature>
<evidence type="ECO:0000256" key="1">
    <source>
        <dbReference type="ARBA" id="ARBA00022475"/>
    </source>
</evidence>
<protein>
    <submittedName>
        <fullName evidence="14">Transglycosylase domain-containing protein</fullName>
    </submittedName>
</protein>
<keyword evidence="4" id="KW-0808">Transferase</keyword>
<sequence>MTYRQQKALRIAGWVFLGIFLIACVGAGIAYSKREKLLQSTLERAIKKAKRDYKLDVRIGSARFTGLSSVAFTNISVVPEQRDSLARIGRVEVAVRFWPLLSGKIGLSGMTLENGLIQVIKRDTLTNIDFLLRRQRDSTQVEETPRENGRRADLSEVAENLIDNILSKIPDDLNVTNLEFRAMDSNDTLSLLTQTALIEDEAVTSTIKLNGNQATWHVAGTADPRSREYDLALYADGKPIEIPYIQKKYNLKVQADTLRAQLRDVDRSEGEFRLEGAGSVQNLRINHPAIARTDVLVKRAAMDANLFVGENYIGIDSSSTLYLGQISAKPFLKYTLSENNEPPQVKAVRNTSDKTPVSNKVYELQLHTGSMDAQALINSFPQGLFESLEGMQVAGKLKYDMSFQLDTALPDSVKFNSGMTSEGFKILRMGQTDFSSINRPFIYTPYEKGKPVRDIIVGPENPNYTPLEEISPDLRNALLTSEDYNFFTHKGFNEKAFRVSIATNFKEKSFKRGASTISMQLVKNVFLNRNKTLSRKVEEILIVWLIENEHIVPKSRMYEVYLNIIEWGRNKYGIGEAARYYFDKSPANLDLGESIFLAFVVPRPKRALDWFLPDGTLQTRNVRGYFRLIGRIMARRGLTAPDSGAYGFYNVRLREGLRQQVTPIDSIYQPDLLFPDPNTEEIDEDEGTGIGNFFRRLFKGKKSEEKPDNEQVTEPQQNNIPSNEPAPTDTVKTRKQLRQERREQKRREREAKAQQESSNN</sequence>
<evidence type="ECO:0000256" key="9">
    <source>
        <dbReference type="ARBA" id="ARBA00023136"/>
    </source>
</evidence>
<dbReference type="EMBL" id="JACWZY010000011">
    <property type="protein sequence ID" value="MBD2701966.1"/>
    <property type="molecule type" value="Genomic_DNA"/>
</dbReference>
<keyword evidence="1" id="KW-1003">Cell membrane</keyword>
<evidence type="ECO:0000256" key="2">
    <source>
        <dbReference type="ARBA" id="ARBA00022519"/>
    </source>
</evidence>
<dbReference type="GO" id="GO:0071555">
    <property type="term" value="P:cell wall organization"/>
    <property type="evidence" value="ECO:0007669"/>
    <property type="project" value="UniProtKB-KW"/>
</dbReference>
<organism evidence="14 15">
    <name type="scientific">Spirosoma profusum</name>
    <dbReference type="NCBI Taxonomy" id="2771354"/>
    <lineage>
        <taxon>Bacteria</taxon>
        <taxon>Pseudomonadati</taxon>
        <taxon>Bacteroidota</taxon>
        <taxon>Cytophagia</taxon>
        <taxon>Cytophagales</taxon>
        <taxon>Cytophagaceae</taxon>
        <taxon>Spirosoma</taxon>
    </lineage>
</organism>
<feature type="compositionally biased region" description="Polar residues" evidence="11">
    <location>
        <begin position="710"/>
        <end position="722"/>
    </location>
</feature>
<evidence type="ECO:0000256" key="4">
    <source>
        <dbReference type="ARBA" id="ARBA00022679"/>
    </source>
</evidence>
<comment type="caution">
    <text evidence="14">The sequence shown here is derived from an EMBL/GenBank/DDBJ whole genome shotgun (WGS) entry which is preliminary data.</text>
</comment>
<feature type="compositionally biased region" description="Basic and acidic residues" evidence="11">
    <location>
        <begin position="737"/>
        <end position="753"/>
    </location>
</feature>
<evidence type="ECO:0000256" key="8">
    <source>
        <dbReference type="ARBA" id="ARBA00022989"/>
    </source>
</evidence>
<keyword evidence="10" id="KW-0961">Cell wall biogenesis/degradation</keyword>
<dbReference type="InterPro" id="IPR011812">
    <property type="entry name" value="Pep_trsgly"/>
</dbReference>
<dbReference type="GO" id="GO:0009252">
    <property type="term" value="P:peptidoglycan biosynthetic process"/>
    <property type="evidence" value="ECO:0007669"/>
    <property type="project" value="UniProtKB-KW"/>
</dbReference>
<evidence type="ECO:0000256" key="12">
    <source>
        <dbReference type="SAM" id="Phobius"/>
    </source>
</evidence>
<keyword evidence="9 12" id="KW-0472">Membrane</keyword>
<dbReference type="Proteomes" id="UP000598820">
    <property type="component" value="Unassembled WGS sequence"/>
</dbReference>
<keyword evidence="8 12" id="KW-1133">Transmembrane helix</keyword>
<keyword evidence="2" id="KW-0997">Cell inner membrane</keyword>
<keyword evidence="15" id="KW-1185">Reference proteome</keyword>
<evidence type="ECO:0000256" key="3">
    <source>
        <dbReference type="ARBA" id="ARBA00022676"/>
    </source>
</evidence>
<keyword evidence="7" id="KW-0573">Peptidoglycan synthesis</keyword>
<accession>A0A927ARA6</accession>
<proteinExistence type="predicted"/>
<dbReference type="GO" id="GO:0009274">
    <property type="term" value="C:peptidoglycan-based cell wall"/>
    <property type="evidence" value="ECO:0007669"/>
    <property type="project" value="InterPro"/>
</dbReference>